<dbReference type="Proteomes" id="UP000031014">
    <property type="component" value="Unassembled WGS sequence"/>
</dbReference>
<accession>A0A0A8WXT4</accession>
<comment type="caution">
    <text evidence="1">The sequence shown here is derived from an EMBL/GenBank/DDBJ whole genome shotgun (WGS) entry which is preliminary data.</text>
</comment>
<protein>
    <submittedName>
        <fullName evidence="1">Uncharacterized protein</fullName>
    </submittedName>
</protein>
<dbReference type="AlphaFoldDB" id="A0A0A8WXT4"/>
<organism evidence="1 2">
    <name type="scientific">Mesobacillus selenatarsenatis (strain DSM 18680 / JCM 14380 / FERM P-15431 / SF-1)</name>
    <dbReference type="NCBI Taxonomy" id="1321606"/>
    <lineage>
        <taxon>Bacteria</taxon>
        <taxon>Bacillati</taxon>
        <taxon>Bacillota</taxon>
        <taxon>Bacilli</taxon>
        <taxon>Bacillales</taxon>
        <taxon>Bacillaceae</taxon>
        <taxon>Mesobacillus</taxon>
    </lineage>
</organism>
<dbReference type="EMBL" id="BASE01000012">
    <property type="protein sequence ID" value="GAM12495.1"/>
    <property type="molecule type" value="Genomic_DNA"/>
</dbReference>
<evidence type="ECO:0000313" key="2">
    <source>
        <dbReference type="Proteomes" id="UP000031014"/>
    </source>
</evidence>
<gene>
    <name evidence="1" type="ORF">SAMD00020551_0630</name>
</gene>
<sequence length="45" mass="5361">MYNRLSVEVQMYSEDGANIMIKNGWFEQPPMASDRDELIRKNNRL</sequence>
<dbReference type="Pfam" id="PF11553">
    <property type="entry name" value="DUF3231"/>
    <property type="match status" value="1"/>
</dbReference>
<reference evidence="1 2" key="1">
    <citation type="submission" date="2013-06" db="EMBL/GenBank/DDBJ databases">
        <title>Whole genome shotgun sequence of Bacillus selenatarsenatis SF-1.</title>
        <authorList>
            <person name="Kuroda M."/>
            <person name="Sei K."/>
            <person name="Yamashita M."/>
            <person name="Ike M."/>
        </authorList>
    </citation>
    <scope>NUCLEOTIDE SEQUENCE [LARGE SCALE GENOMIC DNA]</scope>
    <source>
        <strain evidence="1 2">SF-1</strain>
    </source>
</reference>
<dbReference type="InterPro" id="IPR021617">
    <property type="entry name" value="DUF3231"/>
</dbReference>
<name>A0A0A8WXT4_MESS1</name>
<evidence type="ECO:0000313" key="1">
    <source>
        <dbReference type="EMBL" id="GAM12495.1"/>
    </source>
</evidence>
<proteinExistence type="predicted"/>
<keyword evidence="2" id="KW-1185">Reference proteome</keyword>